<gene>
    <name evidence="2" type="ORF">PECAL_5P15610</name>
</gene>
<keyword evidence="3" id="KW-1185">Reference proteome</keyword>
<dbReference type="AlphaFoldDB" id="A0A8J2X5Z7"/>
<dbReference type="EMBL" id="CAKKNE010000005">
    <property type="protein sequence ID" value="CAH0376981.1"/>
    <property type="molecule type" value="Genomic_DNA"/>
</dbReference>
<feature type="compositionally biased region" description="Pro residues" evidence="1">
    <location>
        <begin position="292"/>
        <end position="307"/>
    </location>
</feature>
<feature type="region of interest" description="Disordered" evidence="1">
    <location>
        <begin position="1"/>
        <end position="53"/>
    </location>
</feature>
<dbReference type="Proteomes" id="UP000789595">
    <property type="component" value="Unassembled WGS sequence"/>
</dbReference>
<evidence type="ECO:0000313" key="3">
    <source>
        <dbReference type="Proteomes" id="UP000789595"/>
    </source>
</evidence>
<protein>
    <submittedName>
        <fullName evidence="2">Uncharacterized protein</fullName>
    </submittedName>
</protein>
<feature type="compositionally biased region" description="Basic and acidic residues" evidence="1">
    <location>
        <begin position="1"/>
        <end position="12"/>
    </location>
</feature>
<comment type="caution">
    <text evidence="2">The sequence shown here is derived from an EMBL/GenBank/DDBJ whole genome shotgun (WGS) entry which is preliminary data.</text>
</comment>
<evidence type="ECO:0000313" key="2">
    <source>
        <dbReference type="EMBL" id="CAH0376981.1"/>
    </source>
</evidence>
<feature type="region of interest" description="Disordered" evidence="1">
    <location>
        <begin position="286"/>
        <end position="316"/>
    </location>
</feature>
<dbReference type="InterPro" id="IPR051425">
    <property type="entry name" value="Formin_Homology"/>
</dbReference>
<sequence>MASAEQIRRAMEAEAPPDDVEYRAPPVVDVADDESEAPAGVAPRADADDDAEAPPVGWAEERLRAVMGAAVDEWLSIADWDYQRWKEFYSSRTILHQIPRTPLLFEVCIELVCSPGNDQKTLQRGAAGLFALYTFYKTQTGRQQKAVMDIDQFEWFFALQDAARGAPGHRGAHDVQVIFKMLFDDQGADVALRRRAPQMPPPEEAWPGGLDLRDVAEASRNYDAVRPGGAGSLVADLKRLCARYNGAAPAAAVIEAPAPAPAPAAAPAPPPGRYDRLMALDDLGEASDEDMAPPPPPRRPPPPIRAPPPKRHAPADEARVVAAVRAALNGGGDATAAARAVLEAARPRPPPPTAPANGLQQLRDMMNESDDDAVLDAARPRPPPPIAPANGLQQLRDMMNQPRPPMMAPPPPQCAPMPMAPPQPTYAPAPIAPPRRTTGPDNGLQQLRDLLARSDDDDSVPEIPGTTI</sequence>
<dbReference type="PANTHER" id="PTHR45725">
    <property type="entry name" value="FORMIN HOMOLOGY 2 FAMILY MEMBER"/>
    <property type="match status" value="1"/>
</dbReference>
<evidence type="ECO:0000256" key="1">
    <source>
        <dbReference type="SAM" id="MobiDB-lite"/>
    </source>
</evidence>
<accession>A0A8J2X5Z7</accession>
<dbReference type="PANTHER" id="PTHR45725:SF18">
    <property type="entry name" value="ORC1-LIKE AAA ATPASE DOMAIN-CONTAINING PROTEIN"/>
    <property type="match status" value="1"/>
</dbReference>
<dbReference type="InterPro" id="IPR019188">
    <property type="entry name" value="SNAPC1"/>
</dbReference>
<dbReference type="Pfam" id="PF09808">
    <property type="entry name" value="SNAPC1"/>
    <property type="match status" value="1"/>
</dbReference>
<name>A0A8J2X5Z7_9STRA</name>
<proteinExistence type="predicted"/>
<feature type="compositionally biased region" description="Pro residues" evidence="1">
    <location>
        <begin position="402"/>
        <end position="433"/>
    </location>
</feature>
<organism evidence="2 3">
    <name type="scientific">Pelagomonas calceolata</name>
    <dbReference type="NCBI Taxonomy" id="35677"/>
    <lineage>
        <taxon>Eukaryota</taxon>
        <taxon>Sar</taxon>
        <taxon>Stramenopiles</taxon>
        <taxon>Ochrophyta</taxon>
        <taxon>Pelagophyceae</taxon>
        <taxon>Pelagomonadales</taxon>
        <taxon>Pelagomonadaceae</taxon>
        <taxon>Pelagomonas</taxon>
    </lineage>
</organism>
<feature type="region of interest" description="Disordered" evidence="1">
    <location>
        <begin position="374"/>
        <end position="468"/>
    </location>
</feature>
<reference evidence="2" key="1">
    <citation type="submission" date="2021-11" db="EMBL/GenBank/DDBJ databases">
        <authorList>
            <consortium name="Genoscope - CEA"/>
            <person name="William W."/>
        </authorList>
    </citation>
    <scope>NUCLEOTIDE SEQUENCE</scope>
</reference>